<dbReference type="CDD" id="cd00202">
    <property type="entry name" value="ZnF_GATA"/>
    <property type="match status" value="1"/>
</dbReference>
<name>A0AA88KGJ8_NAELO</name>
<evidence type="ECO:0000313" key="8">
    <source>
        <dbReference type="Proteomes" id="UP000816034"/>
    </source>
</evidence>
<evidence type="ECO:0000313" key="7">
    <source>
        <dbReference type="EMBL" id="KAG2375349.1"/>
    </source>
</evidence>
<dbReference type="SMART" id="SM00256">
    <property type="entry name" value="FBOX"/>
    <property type="match status" value="1"/>
</dbReference>
<keyword evidence="2 4" id="KW-0863">Zinc-finger</keyword>
<evidence type="ECO:0000256" key="3">
    <source>
        <dbReference type="ARBA" id="ARBA00022833"/>
    </source>
</evidence>
<dbReference type="SMART" id="SM00401">
    <property type="entry name" value="ZnF_GATA"/>
    <property type="match status" value="1"/>
</dbReference>
<feature type="region of interest" description="Disordered" evidence="5">
    <location>
        <begin position="1"/>
        <end position="211"/>
    </location>
</feature>
<feature type="compositionally biased region" description="Low complexity" evidence="5">
    <location>
        <begin position="359"/>
        <end position="370"/>
    </location>
</feature>
<comment type="caution">
    <text evidence="7">The sequence shown here is derived from an EMBL/GenBank/DDBJ whole genome shotgun (WGS) entry which is preliminary data.</text>
</comment>
<dbReference type="PROSITE" id="PS00344">
    <property type="entry name" value="GATA_ZN_FINGER_1"/>
    <property type="match status" value="1"/>
</dbReference>
<dbReference type="RefSeq" id="XP_044544523.1">
    <property type="nucleotide sequence ID" value="XM_044700218.1"/>
</dbReference>
<protein>
    <recommendedName>
        <fullName evidence="6">GATA-type domain-containing protein</fullName>
    </recommendedName>
</protein>
<dbReference type="PROSITE" id="PS50114">
    <property type="entry name" value="GATA_ZN_FINGER_2"/>
    <property type="match status" value="1"/>
</dbReference>
<feature type="compositionally biased region" description="Low complexity" evidence="5">
    <location>
        <begin position="60"/>
        <end position="139"/>
    </location>
</feature>
<gene>
    <name evidence="7" type="ORF">C9374_009972</name>
</gene>
<organism evidence="7 8">
    <name type="scientific">Naegleria lovaniensis</name>
    <name type="common">Amoeba</name>
    <dbReference type="NCBI Taxonomy" id="51637"/>
    <lineage>
        <taxon>Eukaryota</taxon>
        <taxon>Discoba</taxon>
        <taxon>Heterolobosea</taxon>
        <taxon>Tetramitia</taxon>
        <taxon>Eutetramitia</taxon>
        <taxon>Vahlkampfiidae</taxon>
        <taxon>Naegleria</taxon>
    </lineage>
</organism>
<dbReference type="Gene3D" id="1.20.1280.50">
    <property type="match status" value="1"/>
</dbReference>
<feature type="domain" description="GATA-type" evidence="6">
    <location>
        <begin position="247"/>
        <end position="282"/>
    </location>
</feature>
<dbReference type="InterPro" id="IPR051140">
    <property type="entry name" value="GATA_TF"/>
</dbReference>
<dbReference type="GO" id="GO:0006355">
    <property type="term" value="P:regulation of DNA-templated transcription"/>
    <property type="evidence" value="ECO:0007669"/>
    <property type="project" value="InterPro"/>
</dbReference>
<keyword evidence="3" id="KW-0862">Zinc</keyword>
<feature type="compositionally biased region" description="Basic residues" evidence="5">
    <location>
        <begin position="486"/>
        <end position="496"/>
    </location>
</feature>
<feature type="compositionally biased region" description="Polar residues" evidence="5">
    <location>
        <begin position="307"/>
        <end position="330"/>
    </location>
</feature>
<dbReference type="GeneID" id="68102426"/>
<feature type="compositionally biased region" description="Polar residues" evidence="5">
    <location>
        <begin position="140"/>
        <end position="151"/>
    </location>
</feature>
<dbReference type="InterPro" id="IPR036047">
    <property type="entry name" value="F-box-like_dom_sf"/>
</dbReference>
<dbReference type="SUPFAM" id="SSF57716">
    <property type="entry name" value="Glucocorticoid receptor-like (DNA-binding domain)"/>
    <property type="match status" value="1"/>
</dbReference>
<reference evidence="7 8" key="1">
    <citation type="journal article" date="2018" name="BMC Genomics">
        <title>The genome of Naegleria lovaniensis, the basis for a comparative approach to unravel pathogenicity factors of the human pathogenic amoeba N. fowleri.</title>
        <authorList>
            <person name="Liechti N."/>
            <person name="Schurch N."/>
            <person name="Bruggmann R."/>
            <person name="Wittwer M."/>
        </authorList>
    </citation>
    <scope>NUCLEOTIDE SEQUENCE [LARGE SCALE GENOMIC DNA]</scope>
    <source>
        <strain evidence="7 8">ATCC 30569</strain>
    </source>
</reference>
<dbReference type="SUPFAM" id="SSF81383">
    <property type="entry name" value="F-box domain"/>
    <property type="match status" value="1"/>
</dbReference>
<feature type="compositionally biased region" description="Polar residues" evidence="5">
    <location>
        <begin position="23"/>
        <end position="59"/>
    </location>
</feature>
<dbReference type="GO" id="GO:0008270">
    <property type="term" value="F:zinc ion binding"/>
    <property type="evidence" value="ECO:0007669"/>
    <property type="project" value="UniProtKB-KW"/>
</dbReference>
<accession>A0AA88KGJ8</accession>
<keyword evidence="8" id="KW-1185">Reference proteome</keyword>
<dbReference type="SMART" id="SM00384">
    <property type="entry name" value="AT_hook"/>
    <property type="match status" value="3"/>
</dbReference>
<evidence type="ECO:0000256" key="4">
    <source>
        <dbReference type="PROSITE-ProRule" id="PRU00094"/>
    </source>
</evidence>
<evidence type="ECO:0000256" key="2">
    <source>
        <dbReference type="ARBA" id="ARBA00022771"/>
    </source>
</evidence>
<dbReference type="InterPro" id="IPR001810">
    <property type="entry name" value="F-box_dom"/>
</dbReference>
<keyword evidence="1" id="KW-0479">Metal-binding</keyword>
<dbReference type="AlphaFoldDB" id="A0AA88KGJ8"/>
<dbReference type="Proteomes" id="UP000816034">
    <property type="component" value="Unassembled WGS sequence"/>
</dbReference>
<dbReference type="PANTHER" id="PTHR45658">
    <property type="entry name" value="GATA TRANSCRIPTION FACTOR"/>
    <property type="match status" value="1"/>
</dbReference>
<feature type="region of interest" description="Disordered" evidence="5">
    <location>
        <begin position="307"/>
        <end position="393"/>
    </location>
</feature>
<dbReference type="InterPro" id="IPR000679">
    <property type="entry name" value="Znf_GATA"/>
</dbReference>
<dbReference type="Pfam" id="PF12937">
    <property type="entry name" value="F-box-like"/>
    <property type="match status" value="1"/>
</dbReference>
<evidence type="ECO:0000256" key="5">
    <source>
        <dbReference type="SAM" id="MobiDB-lite"/>
    </source>
</evidence>
<dbReference type="InterPro" id="IPR017956">
    <property type="entry name" value="AT_hook_DNA-bd_motif"/>
</dbReference>
<evidence type="ECO:0000259" key="6">
    <source>
        <dbReference type="PROSITE" id="PS50114"/>
    </source>
</evidence>
<feature type="compositionally biased region" description="Low complexity" evidence="5">
    <location>
        <begin position="168"/>
        <end position="186"/>
    </location>
</feature>
<sequence>MNVSEKTEQTAESSSAPPQQQQNGEHVSNATTEQQGAASGVISSSNPTTSLVVESQQQQKTSATPTTTTPILTITTTATTSTKTRGVRASSSSSTSSSSSASSVVASADQQVPTLATPIPTTTSKTTSLSLSLPSATSSMKQQTPLTTTPGSLHEGLAGYLVDPPTPTSEASISSTPTSLSSLVMPSPQPSSGEATPGSKPKKKKAGAKKLSEVVNPPLVPLIPGSNEYHEFVQAIKSKVVLSKKLCSSCGVNDTPTWRKGPLGLGTLCNACGIKYSTHSLSLDPQTGGREGYKSFVVLGDASMKHSVSSSVEDESAPTTPSTSAEQQQHLDGEGNVLSGGDHAVSSLDASIKAETHESGSLSSSLPSDLVQATPEKQKRSRGRPKGSGNKKKIAAEQQLLQQQQQHIHLHMEDGVEQAASIPVQQTVVTPVKRGRGRPPSKHKLAAAAAAMTPVVTPQLDDSSMDLSLDLNAFAEDEIHRTQPPKTKRKPGRKRKNVVEDDLDYVPEEESHVNFVSTTPVNISRGKGKSLLAIPSSETSGIQPTTPVTTIATAPKKKKVVYFPTATETQLQLLSKQLTSGNIYGSPSSEQNCIYFSSEFLRQCIEGFGVLLKQKQRKSGDVNKILTKDALTYIFLFLHQTDIVNLMLVCRYWCDIAKSEVVWKEIYRRTWGINEDSVASFTKSILARAPSIDWYEMVQARTNVRICSPIQQIEFMAKFYAIENKPKILACIQQNLNEEINERNTRKQQQQQ</sequence>
<evidence type="ECO:0000256" key="1">
    <source>
        <dbReference type="ARBA" id="ARBA00022723"/>
    </source>
</evidence>
<dbReference type="Pfam" id="PF00320">
    <property type="entry name" value="GATA"/>
    <property type="match status" value="1"/>
</dbReference>
<dbReference type="GO" id="GO:0043565">
    <property type="term" value="F:sequence-specific DNA binding"/>
    <property type="evidence" value="ECO:0007669"/>
    <property type="project" value="InterPro"/>
</dbReference>
<feature type="compositionally biased region" description="Basic residues" evidence="5">
    <location>
        <begin position="379"/>
        <end position="393"/>
    </location>
</feature>
<feature type="region of interest" description="Disordered" evidence="5">
    <location>
        <begin position="476"/>
        <end position="498"/>
    </location>
</feature>
<dbReference type="EMBL" id="PYSW02000039">
    <property type="protein sequence ID" value="KAG2375349.1"/>
    <property type="molecule type" value="Genomic_DNA"/>
</dbReference>
<dbReference type="InterPro" id="IPR013088">
    <property type="entry name" value="Znf_NHR/GATA"/>
</dbReference>
<dbReference type="Gene3D" id="3.30.50.10">
    <property type="entry name" value="Erythroid Transcription Factor GATA-1, subunit A"/>
    <property type="match status" value="1"/>
</dbReference>
<proteinExistence type="predicted"/>